<feature type="transmembrane region" description="Helical" evidence="1">
    <location>
        <begin position="103"/>
        <end position="130"/>
    </location>
</feature>
<comment type="caution">
    <text evidence="2">The sequence shown here is derived from an EMBL/GenBank/DDBJ whole genome shotgun (WGS) entry which is preliminary data.</text>
</comment>
<feature type="transmembrane region" description="Helical" evidence="1">
    <location>
        <begin position="142"/>
        <end position="161"/>
    </location>
</feature>
<feature type="transmembrane region" description="Helical" evidence="1">
    <location>
        <begin position="309"/>
        <end position="333"/>
    </location>
</feature>
<dbReference type="Proteomes" id="UP001262889">
    <property type="component" value="Unassembled WGS sequence"/>
</dbReference>
<feature type="transmembrane region" description="Helical" evidence="1">
    <location>
        <begin position="63"/>
        <end position="82"/>
    </location>
</feature>
<keyword evidence="1" id="KW-1133">Transmembrane helix</keyword>
<feature type="transmembrane region" description="Helical" evidence="1">
    <location>
        <begin position="27"/>
        <end position="51"/>
    </location>
</feature>
<keyword evidence="3" id="KW-1185">Reference proteome</keyword>
<sequence length="494" mass="56943">MFRLFLSLEWKSFFRSASFGKSIGLRILLIFLALYFAAVFLVMGIALYPGIQKFYPEQDPLEVVNNFVLLWLALELLYRFFLQTLPVMDIKPLLILPVRKRKVVNFVLIKSLYSFYNILPLFLIVPFGIYCMVKGDYPSIQILAWMLAMYSLALCVNYINFIIKKKFTDNLKALIPVALIVAILAALEYFEIFSLTGWFGNILDFMVLHPYLAVVPVILLILLYKWNQLNLEKKFYLDAGLKGKAKTADTNDFVWTRKFGSIAPFLQQDLKLIWRNKRPKTTIYLSFFFLLYGLIFYPNDAYENMPAFYVFVGIFITGVFMINFGQFIPAWDASYYPMIMAQNIPLKQYLASKAGLITFSVVVLAILSTPYVYFGWRILLLNMVCALYNIGVNIPVLLYAGSFNKKKIDLDKSPFMNYQGTGITQWLVAIPLIGFPVLVFYIFYKFISYDAALVALAVLGIIGVSLRGKILDFLARMYKKRKYQMISGFKQSGE</sequence>
<organism evidence="2 3">
    <name type="scientific">Autumnicola tepida</name>
    <dbReference type="NCBI Taxonomy" id="3075595"/>
    <lineage>
        <taxon>Bacteria</taxon>
        <taxon>Pseudomonadati</taxon>
        <taxon>Bacteroidota</taxon>
        <taxon>Flavobacteriia</taxon>
        <taxon>Flavobacteriales</taxon>
        <taxon>Flavobacteriaceae</taxon>
        <taxon>Autumnicola</taxon>
    </lineage>
</organism>
<proteinExistence type="predicted"/>
<keyword evidence="1" id="KW-0812">Transmembrane</keyword>
<feature type="transmembrane region" description="Helical" evidence="1">
    <location>
        <begin position="379"/>
        <end position="402"/>
    </location>
</feature>
<dbReference type="RefSeq" id="WP_311533820.1">
    <property type="nucleotide sequence ID" value="NZ_JAVRHQ010000003.1"/>
</dbReference>
<protein>
    <submittedName>
        <fullName evidence="2">DUF5687 family protein</fullName>
    </submittedName>
</protein>
<dbReference type="EMBL" id="JAVRHQ010000003">
    <property type="protein sequence ID" value="MDT0642153.1"/>
    <property type="molecule type" value="Genomic_DNA"/>
</dbReference>
<feature type="transmembrane region" description="Helical" evidence="1">
    <location>
        <begin position="453"/>
        <end position="475"/>
    </location>
</feature>
<feature type="transmembrane region" description="Helical" evidence="1">
    <location>
        <begin position="173"/>
        <end position="190"/>
    </location>
</feature>
<reference evidence="2 3" key="1">
    <citation type="submission" date="2023-09" db="EMBL/GenBank/DDBJ databases">
        <authorList>
            <person name="Rey-Velasco X."/>
        </authorList>
    </citation>
    <scope>NUCLEOTIDE SEQUENCE [LARGE SCALE GENOMIC DNA]</scope>
    <source>
        <strain evidence="2 3">F363</strain>
    </source>
</reference>
<feature type="transmembrane region" description="Helical" evidence="1">
    <location>
        <begin position="281"/>
        <end position="297"/>
    </location>
</feature>
<feature type="transmembrane region" description="Helical" evidence="1">
    <location>
        <begin position="423"/>
        <end position="447"/>
    </location>
</feature>
<evidence type="ECO:0000313" key="3">
    <source>
        <dbReference type="Proteomes" id="UP001262889"/>
    </source>
</evidence>
<evidence type="ECO:0000313" key="2">
    <source>
        <dbReference type="EMBL" id="MDT0642153.1"/>
    </source>
</evidence>
<evidence type="ECO:0000256" key="1">
    <source>
        <dbReference type="SAM" id="Phobius"/>
    </source>
</evidence>
<accession>A0ABU3C738</accession>
<gene>
    <name evidence="2" type="ORF">RM553_04840</name>
</gene>
<dbReference type="InterPro" id="IPR043742">
    <property type="entry name" value="DUF5687"/>
</dbReference>
<name>A0ABU3C738_9FLAO</name>
<dbReference type="Pfam" id="PF18940">
    <property type="entry name" value="DUF5687"/>
    <property type="match status" value="1"/>
</dbReference>
<keyword evidence="1" id="KW-0472">Membrane</keyword>
<feature type="transmembrane region" description="Helical" evidence="1">
    <location>
        <begin position="202"/>
        <end position="224"/>
    </location>
</feature>
<feature type="transmembrane region" description="Helical" evidence="1">
    <location>
        <begin position="354"/>
        <end position="373"/>
    </location>
</feature>